<protein>
    <recommendedName>
        <fullName evidence="4">Aromatic hydrocarbon degradation protein</fullName>
    </recommendedName>
</protein>
<keyword evidence="1" id="KW-0732">Signal</keyword>
<evidence type="ECO:0000313" key="2">
    <source>
        <dbReference type="EMBL" id="MBF9239025.1"/>
    </source>
</evidence>
<feature type="signal peptide" evidence="1">
    <location>
        <begin position="1"/>
        <end position="22"/>
    </location>
</feature>
<feature type="chain" id="PRO_5046542335" description="Aromatic hydrocarbon degradation protein" evidence="1">
    <location>
        <begin position="23"/>
        <end position="521"/>
    </location>
</feature>
<dbReference type="Gene3D" id="2.40.160.60">
    <property type="entry name" value="Outer membrane protein transport protein (OMPP1/FadL/TodX)"/>
    <property type="match status" value="1"/>
</dbReference>
<proteinExistence type="predicted"/>
<evidence type="ECO:0008006" key="4">
    <source>
        <dbReference type="Google" id="ProtNLM"/>
    </source>
</evidence>
<comment type="caution">
    <text evidence="2">The sequence shown here is derived from an EMBL/GenBank/DDBJ whole genome shotgun (WGS) entry which is preliminary data.</text>
</comment>
<dbReference type="RefSeq" id="WP_196283383.1">
    <property type="nucleotide sequence ID" value="NZ_JADQDQ010000009.1"/>
</dbReference>
<dbReference type="Proteomes" id="UP000597617">
    <property type="component" value="Unassembled WGS sequence"/>
</dbReference>
<organism evidence="2 3">
    <name type="scientific">Hymenobacter jeongseonensis</name>
    <dbReference type="NCBI Taxonomy" id="2791027"/>
    <lineage>
        <taxon>Bacteria</taxon>
        <taxon>Pseudomonadati</taxon>
        <taxon>Bacteroidota</taxon>
        <taxon>Cytophagia</taxon>
        <taxon>Cytophagales</taxon>
        <taxon>Hymenobacteraceae</taxon>
        <taxon>Hymenobacter</taxon>
    </lineage>
</organism>
<dbReference type="EMBL" id="JADQDQ010000009">
    <property type="protein sequence ID" value="MBF9239025.1"/>
    <property type="molecule type" value="Genomic_DNA"/>
</dbReference>
<reference evidence="2 3" key="1">
    <citation type="submission" date="2020-11" db="EMBL/GenBank/DDBJ databases">
        <authorList>
            <person name="Kim M.K."/>
        </authorList>
    </citation>
    <scope>NUCLEOTIDE SEQUENCE [LARGE SCALE GENOMIC DNA]</scope>
    <source>
        <strain evidence="2 3">BT683</strain>
    </source>
</reference>
<gene>
    <name evidence="2" type="ORF">I2I05_16605</name>
</gene>
<keyword evidence="3" id="KW-1185">Reference proteome</keyword>
<evidence type="ECO:0000256" key="1">
    <source>
        <dbReference type="SAM" id="SignalP"/>
    </source>
</evidence>
<evidence type="ECO:0000313" key="3">
    <source>
        <dbReference type="Proteomes" id="UP000597617"/>
    </source>
</evidence>
<accession>A0ABS0IKX2</accession>
<name>A0ABS0IKX2_9BACT</name>
<sequence length="521" mass="56364">MKKRIIWLSLALVAGQAGHAFAQGPADALRYSRLQFGGPARTLGIGGANVALGADFGNLTSNPAGLGMYQKSELHFTPGIGFGQSNASIDGSSSGAQEATKNSFHIASGGLVFTTRRPDDDQTTNWRAGSFALGFTRLADFNTASSYQGTINNNQSFLSRLQPEAGARGQAFFDDLDGQFDANDYETNLGLAYGAYLADIVRGRNGLDSAVVLRRQGSVLNQGETVTNSGSVSQFDLGYGASYRDRLYIGGALGIVNSKYTEVRVLTETDDDPNTYFNGLRSRSELTTRGTGINARLGLIYRATDKVRVGASVQTPTFTRLNDTYNENLTSDFSGQGTDRVPVDLPVGETTVNFPSNDYAYTLTSPFRANGGVAVTLGKYGFVTGDVEYVNYGQARLRNDSEDVNGDDYSFSAENSEIQARYQSAVNLRVGGEARFDIFRARLGFARYGDPYNEDAELGRAQNYYTGGLGIRQGNFFLDAAAVYTTFNQAYTPYSLPNNLQPYIKVDNNRFTTSVTAGITF</sequence>